<dbReference type="EMBL" id="AMEP01000082">
    <property type="protein sequence ID" value="EKY00778.1"/>
    <property type="molecule type" value="Genomic_DNA"/>
</dbReference>
<dbReference type="AlphaFoldDB" id="L1NBN8"/>
<keyword evidence="1" id="KW-1133">Transmembrane helix</keyword>
<comment type="caution">
    <text evidence="2">The sequence shown here is derived from an EMBL/GenBank/DDBJ whole genome shotgun (WGS) entry which is preliminary data.</text>
</comment>
<dbReference type="HOGENOM" id="CLU_2882194_0_0_10"/>
<keyword evidence="3" id="KW-1185">Reference proteome</keyword>
<proteinExistence type="predicted"/>
<evidence type="ECO:0000256" key="1">
    <source>
        <dbReference type="SAM" id="Phobius"/>
    </source>
</evidence>
<name>L1NBN8_9BACT</name>
<dbReference type="STRING" id="1127699.HMPREF9151_01165"/>
<feature type="transmembrane region" description="Helical" evidence="1">
    <location>
        <begin position="12"/>
        <end position="36"/>
    </location>
</feature>
<sequence length="63" mass="7604">MWRNAERNGRRTAWVDFVFETFFALCIAHIIILFIFELTLLDLYPFFTLYLTDNNEAKQVKRA</sequence>
<protein>
    <submittedName>
        <fullName evidence="2">Uncharacterized protein</fullName>
    </submittedName>
</protein>
<accession>L1NBN8</accession>
<dbReference type="Proteomes" id="UP000010433">
    <property type="component" value="Unassembled WGS sequence"/>
</dbReference>
<reference evidence="2 3" key="1">
    <citation type="submission" date="2012-05" db="EMBL/GenBank/DDBJ databases">
        <authorList>
            <person name="Weinstock G."/>
            <person name="Sodergren E."/>
            <person name="Lobos E.A."/>
            <person name="Fulton L."/>
            <person name="Fulton R."/>
            <person name="Courtney L."/>
            <person name="Fronick C."/>
            <person name="O'Laughlin M."/>
            <person name="Godfrey J."/>
            <person name="Wilson R.M."/>
            <person name="Miner T."/>
            <person name="Farmer C."/>
            <person name="Delehaunty K."/>
            <person name="Cordes M."/>
            <person name="Minx P."/>
            <person name="Tomlinson C."/>
            <person name="Chen J."/>
            <person name="Wollam A."/>
            <person name="Pepin K.H."/>
            <person name="Bhonagiri V."/>
            <person name="Zhang X."/>
            <person name="Suruliraj S."/>
            <person name="Warren W."/>
            <person name="Mitreva M."/>
            <person name="Mardis E.R."/>
            <person name="Wilson R.K."/>
        </authorList>
    </citation>
    <scope>NUCLEOTIDE SEQUENCE [LARGE SCALE GENOMIC DNA]</scope>
    <source>
        <strain evidence="2 3">F0055</strain>
    </source>
</reference>
<keyword evidence="1" id="KW-0812">Transmembrane</keyword>
<keyword evidence="1" id="KW-0472">Membrane</keyword>
<evidence type="ECO:0000313" key="2">
    <source>
        <dbReference type="EMBL" id="EKY00778.1"/>
    </source>
</evidence>
<organism evidence="2 3">
    <name type="scientific">Hoylesella saccharolytica F0055</name>
    <dbReference type="NCBI Taxonomy" id="1127699"/>
    <lineage>
        <taxon>Bacteria</taxon>
        <taxon>Pseudomonadati</taxon>
        <taxon>Bacteroidota</taxon>
        <taxon>Bacteroidia</taxon>
        <taxon>Bacteroidales</taxon>
        <taxon>Prevotellaceae</taxon>
        <taxon>Hoylesella</taxon>
    </lineage>
</organism>
<evidence type="ECO:0000313" key="3">
    <source>
        <dbReference type="Proteomes" id="UP000010433"/>
    </source>
</evidence>
<dbReference type="PATRIC" id="fig|1127699.3.peg.1075"/>
<gene>
    <name evidence="2" type="ORF">HMPREF9151_01165</name>
</gene>